<dbReference type="GO" id="GO:0006281">
    <property type="term" value="P:DNA repair"/>
    <property type="evidence" value="ECO:0007669"/>
    <property type="project" value="UniProtKB-KW"/>
</dbReference>
<dbReference type="GO" id="GO:0003908">
    <property type="term" value="F:methylated-DNA-[protein]-cysteine S-methyltransferase activity"/>
    <property type="evidence" value="ECO:0007669"/>
    <property type="project" value="UniProtKB-EC"/>
</dbReference>
<comment type="similarity">
    <text evidence="2">Belongs to the MGMT family.</text>
</comment>
<keyword evidence="7" id="KW-0234">DNA repair</keyword>
<dbReference type="GO" id="GO:0032259">
    <property type="term" value="P:methylation"/>
    <property type="evidence" value="ECO:0007669"/>
    <property type="project" value="UniProtKB-KW"/>
</dbReference>
<organism evidence="10">
    <name type="scientific">Candidatus Iainarchaeum sp</name>
    <dbReference type="NCBI Taxonomy" id="3101447"/>
    <lineage>
        <taxon>Archaea</taxon>
        <taxon>Candidatus Iainarchaeota</taxon>
        <taxon>Candidatus Iainarchaeia</taxon>
        <taxon>Candidatus Iainarchaeales</taxon>
        <taxon>Candidatus Iainarchaeaceae</taxon>
        <taxon>Candidatus Iainarchaeum</taxon>
    </lineage>
</organism>
<evidence type="ECO:0000256" key="2">
    <source>
        <dbReference type="ARBA" id="ARBA00008711"/>
    </source>
</evidence>
<dbReference type="InterPro" id="IPR036217">
    <property type="entry name" value="MethylDNA_cys_MeTrfase_DNAb"/>
</dbReference>
<protein>
    <recommendedName>
        <fullName evidence="3">methylated-DNA--[protein]-cysteine S-methyltransferase</fullName>
        <ecNumber evidence="3">2.1.1.63</ecNumber>
    </recommendedName>
</protein>
<dbReference type="CDD" id="cd06445">
    <property type="entry name" value="ATase"/>
    <property type="match status" value="1"/>
</dbReference>
<evidence type="ECO:0000259" key="9">
    <source>
        <dbReference type="Pfam" id="PF01035"/>
    </source>
</evidence>
<dbReference type="PANTHER" id="PTHR10815:SF13">
    <property type="entry name" value="METHYLATED-DNA--PROTEIN-CYSTEINE METHYLTRANSFERASE"/>
    <property type="match status" value="1"/>
</dbReference>
<dbReference type="InterPro" id="IPR014048">
    <property type="entry name" value="MethylDNA_cys_MeTrfase_DNA-bd"/>
</dbReference>
<dbReference type="Pfam" id="PF01035">
    <property type="entry name" value="DNA_binding_1"/>
    <property type="match status" value="1"/>
</dbReference>
<evidence type="ECO:0000256" key="3">
    <source>
        <dbReference type="ARBA" id="ARBA00011918"/>
    </source>
</evidence>
<dbReference type="Proteomes" id="UP000596004">
    <property type="component" value="Chromosome"/>
</dbReference>
<reference evidence="10" key="1">
    <citation type="submission" date="2020-11" db="EMBL/GenBank/DDBJ databases">
        <title>Connecting structure to function with the recovery of over 1000 high-quality activated sludge metagenome-assembled genomes encoding full-length rRNA genes using long-read sequencing.</title>
        <authorList>
            <person name="Singleton C.M."/>
            <person name="Petriglieri F."/>
            <person name="Kristensen J.M."/>
            <person name="Kirkegaard R.H."/>
            <person name="Michaelsen T.Y."/>
            <person name="Andersen M.H."/>
            <person name="Karst S.M."/>
            <person name="Dueholm M.S."/>
            <person name="Nielsen P.H."/>
            <person name="Albertsen M."/>
        </authorList>
    </citation>
    <scope>NUCLEOTIDE SEQUENCE</scope>
    <source>
        <strain evidence="10">Fred_18-Q3-R57-64_BAT3C.431</strain>
    </source>
</reference>
<name>A0A7T9DJB1_9ARCH</name>
<evidence type="ECO:0000256" key="4">
    <source>
        <dbReference type="ARBA" id="ARBA00022603"/>
    </source>
</evidence>
<evidence type="ECO:0000313" key="10">
    <source>
        <dbReference type="EMBL" id="QQR92276.1"/>
    </source>
</evidence>
<comment type="catalytic activity">
    <reaction evidence="1">
        <text>a 4-O-methyl-thymidine in DNA + L-cysteinyl-[protein] = a thymidine in DNA + S-methyl-L-cysteinyl-[protein]</text>
        <dbReference type="Rhea" id="RHEA:53428"/>
        <dbReference type="Rhea" id="RHEA-COMP:10131"/>
        <dbReference type="Rhea" id="RHEA-COMP:10132"/>
        <dbReference type="Rhea" id="RHEA-COMP:13555"/>
        <dbReference type="Rhea" id="RHEA-COMP:13556"/>
        <dbReference type="ChEBI" id="CHEBI:29950"/>
        <dbReference type="ChEBI" id="CHEBI:82612"/>
        <dbReference type="ChEBI" id="CHEBI:137386"/>
        <dbReference type="ChEBI" id="CHEBI:137387"/>
        <dbReference type="EC" id="2.1.1.63"/>
    </reaction>
</comment>
<dbReference type="EC" id="2.1.1.63" evidence="3"/>
<dbReference type="Gene3D" id="1.10.10.10">
    <property type="entry name" value="Winged helix-like DNA-binding domain superfamily/Winged helix DNA-binding domain"/>
    <property type="match status" value="1"/>
</dbReference>
<proteinExistence type="inferred from homology"/>
<evidence type="ECO:0000256" key="1">
    <source>
        <dbReference type="ARBA" id="ARBA00001286"/>
    </source>
</evidence>
<evidence type="ECO:0000256" key="7">
    <source>
        <dbReference type="ARBA" id="ARBA00023204"/>
    </source>
</evidence>
<keyword evidence="4" id="KW-0489">Methyltransferase</keyword>
<dbReference type="PANTHER" id="PTHR10815">
    <property type="entry name" value="METHYLATED-DNA--PROTEIN-CYSTEINE METHYLTRANSFERASE"/>
    <property type="match status" value="1"/>
</dbReference>
<dbReference type="SUPFAM" id="SSF46767">
    <property type="entry name" value="Methylated DNA-protein cysteine methyltransferase, C-terminal domain"/>
    <property type="match status" value="1"/>
</dbReference>
<dbReference type="NCBIfam" id="TIGR00589">
    <property type="entry name" value="ogt"/>
    <property type="match status" value="1"/>
</dbReference>
<evidence type="ECO:0000256" key="6">
    <source>
        <dbReference type="ARBA" id="ARBA00022763"/>
    </source>
</evidence>
<evidence type="ECO:0000256" key="8">
    <source>
        <dbReference type="ARBA" id="ARBA00049348"/>
    </source>
</evidence>
<feature type="domain" description="Methylated-DNA-[protein]-cysteine S-methyltransferase DNA binding" evidence="9">
    <location>
        <begin position="15"/>
        <end position="94"/>
    </location>
</feature>
<accession>A0A7T9DJB1</accession>
<comment type="catalytic activity">
    <reaction evidence="8">
        <text>a 6-O-methyl-2'-deoxyguanosine in DNA + L-cysteinyl-[protein] = S-methyl-L-cysteinyl-[protein] + a 2'-deoxyguanosine in DNA</text>
        <dbReference type="Rhea" id="RHEA:24000"/>
        <dbReference type="Rhea" id="RHEA-COMP:10131"/>
        <dbReference type="Rhea" id="RHEA-COMP:10132"/>
        <dbReference type="Rhea" id="RHEA-COMP:11367"/>
        <dbReference type="Rhea" id="RHEA-COMP:11368"/>
        <dbReference type="ChEBI" id="CHEBI:29950"/>
        <dbReference type="ChEBI" id="CHEBI:82612"/>
        <dbReference type="ChEBI" id="CHEBI:85445"/>
        <dbReference type="ChEBI" id="CHEBI:85448"/>
        <dbReference type="EC" id="2.1.1.63"/>
    </reaction>
</comment>
<keyword evidence="6" id="KW-0227">DNA damage</keyword>
<evidence type="ECO:0000256" key="5">
    <source>
        <dbReference type="ARBA" id="ARBA00022679"/>
    </source>
</evidence>
<keyword evidence="5" id="KW-0808">Transferase</keyword>
<sequence>MPATHPSQKAVFPAFYVKVWDAMERIPRGKVTTYKELARAIGNPNASRAIGNACNKNPNAPHTPCHRVVASDGSLGGYAFGLRKKVRLLESEGVQLVNNRIDLEKFGFTFPRR</sequence>
<dbReference type="FunFam" id="1.10.10.10:FF:000214">
    <property type="entry name" value="Methylated-DNA--protein-cysteine methyltransferase"/>
    <property type="match status" value="1"/>
</dbReference>
<dbReference type="AlphaFoldDB" id="A0A7T9DJB1"/>
<dbReference type="InterPro" id="IPR036388">
    <property type="entry name" value="WH-like_DNA-bd_sf"/>
</dbReference>
<dbReference type="EMBL" id="CP064981">
    <property type="protein sequence ID" value="QQR92276.1"/>
    <property type="molecule type" value="Genomic_DNA"/>
</dbReference>
<gene>
    <name evidence="10" type="ORF">IPJ89_03915</name>
</gene>